<sequence length="117" mass="13454">MVTLNKINTWQPDCWCIAQLQLCDQHLEETPAEIFRYPAQWVWFAWRPGGRGLPFRLPDGWGLALEPADTALTDEIGTAPVYLLDEDQADWPALLDILLVHRMLRHRWGRSSSNSIA</sequence>
<organism evidence="1 2">
    <name type="scientific">Pararobbsia alpina</name>
    <dbReference type="NCBI Taxonomy" id="621374"/>
    <lineage>
        <taxon>Bacteria</taxon>
        <taxon>Pseudomonadati</taxon>
        <taxon>Pseudomonadota</taxon>
        <taxon>Betaproteobacteria</taxon>
        <taxon>Burkholderiales</taxon>
        <taxon>Burkholderiaceae</taxon>
        <taxon>Pararobbsia</taxon>
    </lineage>
</organism>
<protein>
    <submittedName>
        <fullName evidence="1">Uncharacterized protein</fullName>
    </submittedName>
</protein>
<keyword evidence="2" id="KW-1185">Reference proteome</keyword>
<gene>
    <name evidence="1" type="ORF">LMG28138_03708</name>
</gene>
<evidence type="ECO:0000313" key="2">
    <source>
        <dbReference type="Proteomes" id="UP000494115"/>
    </source>
</evidence>
<dbReference type="RefSeq" id="WP_175106211.1">
    <property type="nucleotide sequence ID" value="NZ_CADIKM010000019.1"/>
</dbReference>
<name>A0A6S7BBC9_9BURK</name>
<dbReference type="AlphaFoldDB" id="A0A6S7BBC9"/>
<evidence type="ECO:0000313" key="1">
    <source>
        <dbReference type="EMBL" id="CAB3794475.1"/>
    </source>
</evidence>
<proteinExistence type="predicted"/>
<reference evidence="1 2" key="1">
    <citation type="submission" date="2020-04" db="EMBL/GenBank/DDBJ databases">
        <authorList>
            <person name="De Canck E."/>
        </authorList>
    </citation>
    <scope>NUCLEOTIDE SEQUENCE [LARGE SCALE GENOMIC DNA]</scope>
    <source>
        <strain evidence="1 2">LMG 28138</strain>
    </source>
</reference>
<dbReference type="EMBL" id="CADIKM010000019">
    <property type="protein sequence ID" value="CAB3794475.1"/>
    <property type="molecule type" value="Genomic_DNA"/>
</dbReference>
<accession>A0A6S7BBC9</accession>
<dbReference type="Proteomes" id="UP000494115">
    <property type="component" value="Unassembled WGS sequence"/>
</dbReference>